<dbReference type="InterPro" id="IPR003599">
    <property type="entry name" value="Ig_sub"/>
</dbReference>
<sequence length="355" mass="40547">FYDVKTVASYFLNQTPDIAPDYEGRATLTVDVARRESSLTLTKVTELDSRNYQCSVLIHNDDEGTTSATTYLLVLERPSPPICRIQGNAEYWNNISLTCVSEKGSPKPSYAWQSYSVQNVPRQFPPRTTEKDGVLSLFNISMETSGFYICESTNRVGSASCNLTLTVMPYSMNIGATAGIIAGVLAGIVCLGIVIYCCCRKKDQKDKYAEGSRGRYDGSRDHPDDRRDRYGGSRDRLDDQRDRYGGSRDRLDDQKDRHGGSRDRLDDQRDRYGGSRDRLDDQRDRYSGSRDRYGGSRDRLDDQRDRYGGSRDRLDDQRDRYGGSRDRLDDRRDRYGGSRDRLDHSDARFDESQYD</sequence>
<keyword evidence="5 9" id="KW-0472">Membrane</keyword>
<evidence type="ECO:0000256" key="7">
    <source>
        <dbReference type="ARBA" id="ARBA00023319"/>
    </source>
</evidence>
<dbReference type="PROSITE" id="PS50835">
    <property type="entry name" value="IG_LIKE"/>
    <property type="match status" value="1"/>
</dbReference>
<dbReference type="Pfam" id="PF13927">
    <property type="entry name" value="Ig_3"/>
    <property type="match status" value="1"/>
</dbReference>
<keyword evidence="2 9" id="KW-0812">Transmembrane</keyword>
<proteinExistence type="predicted"/>
<feature type="transmembrane region" description="Helical" evidence="9">
    <location>
        <begin position="174"/>
        <end position="198"/>
    </location>
</feature>
<reference evidence="11" key="1">
    <citation type="submission" date="2019-06" db="EMBL/GenBank/DDBJ databases">
        <authorList>
            <consortium name="Wellcome Sanger Institute Data Sharing"/>
        </authorList>
    </citation>
    <scope>NUCLEOTIDE SEQUENCE [LARGE SCALE GENOMIC DNA]</scope>
</reference>
<dbReference type="PANTHER" id="PTHR44969">
    <property type="entry name" value="CELL SURFACE A33 ANTIGEN"/>
    <property type="match status" value="1"/>
</dbReference>
<evidence type="ECO:0000256" key="8">
    <source>
        <dbReference type="SAM" id="MobiDB-lite"/>
    </source>
</evidence>
<evidence type="ECO:0000256" key="5">
    <source>
        <dbReference type="ARBA" id="ARBA00023136"/>
    </source>
</evidence>
<evidence type="ECO:0000256" key="9">
    <source>
        <dbReference type="SAM" id="Phobius"/>
    </source>
</evidence>
<dbReference type="AlphaFoldDB" id="A0A667Z0W5"/>
<dbReference type="SMART" id="SM00409">
    <property type="entry name" value="IG"/>
    <property type="match status" value="2"/>
</dbReference>
<dbReference type="PANTHER" id="PTHR44969:SF1">
    <property type="entry name" value="CELL SURFACE A33 ANTIGEN"/>
    <property type="match status" value="1"/>
</dbReference>
<keyword evidence="6" id="KW-1015">Disulfide bond</keyword>
<dbReference type="SUPFAM" id="SSF48726">
    <property type="entry name" value="Immunoglobulin"/>
    <property type="match status" value="2"/>
</dbReference>
<evidence type="ECO:0000256" key="4">
    <source>
        <dbReference type="ARBA" id="ARBA00022989"/>
    </source>
</evidence>
<evidence type="ECO:0000259" key="10">
    <source>
        <dbReference type="PROSITE" id="PS50835"/>
    </source>
</evidence>
<dbReference type="InterPro" id="IPR042474">
    <property type="entry name" value="A33"/>
</dbReference>
<dbReference type="Gene3D" id="2.60.40.10">
    <property type="entry name" value="Immunoglobulins"/>
    <property type="match status" value="2"/>
</dbReference>
<feature type="region of interest" description="Disordered" evidence="8">
    <location>
        <begin position="209"/>
        <end position="355"/>
    </location>
</feature>
<evidence type="ECO:0000256" key="3">
    <source>
        <dbReference type="ARBA" id="ARBA00022729"/>
    </source>
</evidence>
<evidence type="ECO:0000256" key="1">
    <source>
        <dbReference type="ARBA" id="ARBA00004479"/>
    </source>
</evidence>
<evidence type="ECO:0000256" key="6">
    <source>
        <dbReference type="ARBA" id="ARBA00023157"/>
    </source>
</evidence>
<comment type="subcellular location">
    <subcellularLocation>
        <location evidence="1">Membrane</location>
        <topology evidence="1">Single-pass type I membrane protein</topology>
    </subcellularLocation>
</comment>
<dbReference type="FunFam" id="2.60.40.10:FF:000095">
    <property type="entry name" value="immunoglobulin superfamily member 11 isoform X1"/>
    <property type="match status" value="1"/>
</dbReference>
<keyword evidence="4 9" id="KW-1133">Transmembrane helix</keyword>
<dbReference type="InterPro" id="IPR036179">
    <property type="entry name" value="Ig-like_dom_sf"/>
</dbReference>
<dbReference type="InParanoid" id="A0A667Z0W5"/>
<dbReference type="GO" id="GO:0005886">
    <property type="term" value="C:plasma membrane"/>
    <property type="evidence" value="ECO:0007669"/>
    <property type="project" value="InterPro"/>
</dbReference>
<dbReference type="Ensembl" id="ENSMMDT00005037373.1">
    <property type="protein sequence ID" value="ENSMMDP00005036585.1"/>
    <property type="gene ID" value="ENSMMDG00005017107.1"/>
</dbReference>
<evidence type="ECO:0000256" key="2">
    <source>
        <dbReference type="ARBA" id="ARBA00022692"/>
    </source>
</evidence>
<dbReference type="InterPro" id="IPR007110">
    <property type="entry name" value="Ig-like_dom"/>
</dbReference>
<keyword evidence="7" id="KW-0393">Immunoglobulin domain</keyword>
<keyword evidence="12" id="KW-1185">Reference proteome</keyword>
<reference evidence="11" key="2">
    <citation type="submission" date="2025-08" db="UniProtKB">
        <authorList>
            <consortium name="Ensembl"/>
        </authorList>
    </citation>
    <scope>IDENTIFICATION</scope>
</reference>
<dbReference type="GeneTree" id="ENSGT00940000160248"/>
<feature type="domain" description="Ig-like" evidence="10">
    <location>
        <begin position="80"/>
        <end position="166"/>
    </location>
</feature>
<dbReference type="SUPFAM" id="SSF57997">
    <property type="entry name" value="Tropomyosin"/>
    <property type="match status" value="1"/>
</dbReference>
<name>A0A667Z0W5_9TELE</name>
<reference evidence="11" key="3">
    <citation type="submission" date="2025-09" db="UniProtKB">
        <authorList>
            <consortium name="Ensembl"/>
        </authorList>
    </citation>
    <scope>IDENTIFICATION</scope>
</reference>
<protein>
    <recommendedName>
        <fullName evidence="10">Ig-like domain-containing protein</fullName>
    </recommendedName>
</protein>
<evidence type="ECO:0000313" key="11">
    <source>
        <dbReference type="Ensembl" id="ENSMMDP00005036585.1"/>
    </source>
</evidence>
<evidence type="ECO:0000313" key="12">
    <source>
        <dbReference type="Proteomes" id="UP000472263"/>
    </source>
</evidence>
<accession>A0A667Z0W5</accession>
<dbReference type="InterPro" id="IPR013783">
    <property type="entry name" value="Ig-like_fold"/>
</dbReference>
<keyword evidence="3" id="KW-0732">Signal</keyword>
<organism evidence="11 12">
    <name type="scientific">Myripristis murdjan</name>
    <name type="common">pinecone soldierfish</name>
    <dbReference type="NCBI Taxonomy" id="586833"/>
    <lineage>
        <taxon>Eukaryota</taxon>
        <taxon>Metazoa</taxon>
        <taxon>Chordata</taxon>
        <taxon>Craniata</taxon>
        <taxon>Vertebrata</taxon>
        <taxon>Euteleostomi</taxon>
        <taxon>Actinopterygii</taxon>
        <taxon>Neopterygii</taxon>
        <taxon>Teleostei</taxon>
        <taxon>Neoteleostei</taxon>
        <taxon>Acanthomorphata</taxon>
        <taxon>Holocentriformes</taxon>
        <taxon>Holocentridae</taxon>
        <taxon>Myripristis</taxon>
    </lineage>
</organism>
<dbReference type="Proteomes" id="UP000472263">
    <property type="component" value="Chromosome 21"/>
</dbReference>